<keyword evidence="2" id="KW-0489">Methyltransferase</keyword>
<dbReference type="Pfam" id="PF02805">
    <property type="entry name" value="Ada_Zn_binding"/>
    <property type="match status" value="1"/>
</dbReference>
<dbReference type="InterPro" id="IPR018060">
    <property type="entry name" value="HTH_AraC"/>
</dbReference>
<name>A0ABR4CF12_9HELO</name>
<evidence type="ECO:0000259" key="6">
    <source>
        <dbReference type="PROSITE" id="PS01124"/>
    </source>
</evidence>
<dbReference type="EMBL" id="JAZHXI010000009">
    <property type="protein sequence ID" value="KAL2067673.1"/>
    <property type="molecule type" value="Genomic_DNA"/>
</dbReference>
<evidence type="ECO:0000256" key="5">
    <source>
        <dbReference type="ARBA" id="ARBA00023163"/>
    </source>
</evidence>
<evidence type="ECO:0000256" key="4">
    <source>
        <dbReference type="ARBA" id="ARBA00023159"/>
    </source>
</evidence>
<reference evidence="7 8" key="1">
    <citation type="journal article" date="2024" name="Commun. Biol.">
        <title>Comparative genomic analysis of thermophilic fungi reveals convergent evolutionary adaptations and gene losses.</title>
        <authorList>
            <person name="Steindorff A.S."/>
            <person name="Aguilar-Pontes M.V."/>
            <person name="Robinson A.J."/>
            <person name="Andreopoulos B."/>
            <person name="LaButti K."/>
            <person name="Kuo A."/>
            <person name="Mondo S."/>
            <person name="Riley R."/>
            <person name="Otillar R."/>
            <person name="Haridas S."/>
            <person name="Lipzen A."/>
            <person name="Grimwood J."/>
            <person name="Schmutz J."/>
            <person name="Clum A."/>
            <person name="Reid I.D."/>
            <person name="Moisan M.C."/>
            <person name="Butler G."/>
            <person name="Nguyen T.T.M."/>
            <person name="Dewar K."/>
            <person name="Conant G."/>
            <person name="Drula E."/>
            <person name="Henrissat B."/>
            <person name="Hansel C."/>
            <person name="Singer S."/>
            <person name="Hutchinson M.I."/>
            <person name="de Vries R.P."/>
            <person name="Natvig D.O."/>
            <person name="Powell A.J."/>
            <person name="Tsang A."/>
            <person name="Grigoriev I.V."/>
        </authorList>
    </citation>
    <scope>NUCLEOTIDE SEQUENCE [LARGE SCALE GENOMIC DNA]</scope>
    <source>
        <strain evidence="7 8">CBS 494.80</strain>
    </source>
</reference>
<dbReference type="Pfam" id="PF00165">
    <property type="entry name" value="HTH_AraC"/>
    <property type="match status" value="1"/>
</dbReference>
<proteinExistence type="predicted"/>
<comment type="cofactor">
    <cofactor evidence="1">
        <name>Zn(2+)</name>
        <dbReference type="ChEBI" id="CHEBI:29105"/>
    </cofactor>
</comment>
<dbReference type="Gene3D" id="1.10.10.60">
    <property type="entry name" value="Homeodomain-like"/>
    <property type="match status" value="1"/>
</dbReference>
<dbReference type="InterPro" id="IPR004026">
    <property type="entry name" value="Ada_DNA_repair_Zn-bd"/>
</dbReference>
<dbReference type="Gene3D" id="3.40.10.10">
    <property type="entry name" value="DNA Methylphosphotriester Repair Domain"/>
    <property type="match status" value="1"/>
</dbReference>
<evidence type="ECO:0000256" key="3">
    <source>
        <dbReference type="ARBA" id="ARBA00023015"/>
    </source>
</evidence>
<evidence type="ECO:0000256" key="1">
    <source>
        <dbReference type="ARBA" id="ARBA00001947"/>
    </source>
</evidence>
<keyword evidence="3" id="KW-0805">Transcription regulation</keyword>
<organism evidence="7 8">
    <name type="scientific">Oculimacula yallundae</name>
    <dbReference type="NCBI Taxonomy" id="86028"/>
    <lineage>
        <taxon>Eukaryota</taxon>
        <taxon>Fungi</taxon>
        <taxon>Dikarya</taxon>
        <taxon>Ascomycota</taxon>
        <taxon>Pezizomycotina</taxon>
        <taxon>Leotiomycetes</taxon>
        <taxon>Helotiales</taxon>
        <taxon>Ploettnerulaceae</taxon>
        <taxon>Oculimacula</taxon>
    </lineage>
</organism>
<evidence type="ECO:0000256" key="2">
    <source>
        <dbReference type="ARBA" id="ARBA00022603"/>
    </source>
</evidence>
<evidence type="ECO:0000313" key="8">
    <source>
        <dbReference type="Proteomes" id="UP001595075"/>
    </source>
</evidence>
<dbReference type="PROSITE" id="PS01124">
    <property type="entry name" value="HTH_ARAC_FAMILY_2"/>
    <property type="match status" value="1"/>
</dbReference>
<keyword evidence="2" id="KW-0808">Transferase</keyword>
<dbReference type="SUPFAM" id="SSF46689">
    <property type="entry name" value="Homeodomain-like"/>
    <property type="match status" value="1"/>
</dbReference>
<evidence type="ECO:0000313" key="7">
    <source>
        <dbReference type="EMBL" id="KAL2067673.1"/>
    </source>
</evidence>
<comment type="caution">
    <text evidence="7">The sequence shown here is derived from an EMBL/GenBank/DDBJ whole genome shotgun (WGS) entry which is preliminary data.</text>
</comment>
<sequence>MTMFSTTSSRWAALQRRNPLAANSFIYSVITTKIYCRPTCPSRLARRANVIFHDTPVEAEAAGFRACKRCRPNPRENEGDPQILAVEKACALIREEGMKGVKCSVKSLAKEVGLTESHFCRVFKKIKGMTVGEYRMNVNFGKTELREEDLMNMDGLQPLHLELTSTTTNPIFDSTCELQDAELCASGFAHDWHDINSLLTPETTPPEIVDPLFTTNNCNFGFHEAVEQVENYFEFLDFDNS</sequence>
<dbReference type="SUPFAM" id="SSF57884">
    <property type="entry name" value="Ada DNA repair protein, N-terminal domain (N-Ada 10)"/>
    <property type="match status" value="1"/>
</dbReference>
<keyword evidence="4" id="KW-0010">Activator</keyword>
<keyword evidence="5" id="KW-0804">Transcription</keyword>
<dbReference type="InterPro" id="IPR009057">
    <property type="entry name" value="Homeodomain-like_sf"/>
</dbReference>
<protein>
    <recommendedName>
        <fullName evidence="6">HTH araC/xylS-type domain-containing protein</fullName>
    </recommendedName>
</protein>
<accession>A0ABR4CF12</accession>
<dbReference type="Proteomes" id="UP001595075">
    <property type="component" value="Unassembled WGS sequence"/>
</dbReference>
<dbReference type="InterPro" id="IPR035451">
    <property type="entry name" value="Ada-like_dom_sf"/>
</dbReference>
<keyword evidence="8" id="KW-1185">Reference proteome</keyword>
<feature type="domain" description="HTH araC/xylS-type" evidence="6">
    <location>
        <begin position="86"/>
        <end position="137"/>
    </location>
</feature>
<gene>
    <name evidence="7" type="ORF">VTL71DRAFT_15769</name>
</gene>